<dbReference type="Gene3D" id="3.40.50.1980">
    <property type="entry name" value="Nitrogenase molybdenum iron protein domain"/>
    <property type="match status" value="2"/>
</dbReference>
<dbReference type="AlphaFoldDB" id="A0A2G3PJ57"/>
<dbReference type="PANTHER" id="PTHR30532">
    <property type="entry name" value="IRON III DICITRATE-BINDING PERIPLASMIC PROTEIN"/>
    <property type="match status" value="1"/>
</dbReference>
<evidence type="ECO:0000256" key="4">
    <source>
        <dbReference type="ARBA" id="ARBA00022729"/>
    </source>
</evidence>
<dbReference type="InterPro" id="IPR002491">
    <property type="entry name" value="ABC_transptr_periplasmic_BD"/>
</dbReference>
<proteinExistence type="inferred from homology"/>
<keyword evidence="3" id="KW-0813">Transport</keyword>
<comment type="caution">
    <text evidence="8">The sequence shown here is derived from an EMBL/GenBank/DDBJ whole genome shotgun (WGS) entry which is preliminary data.</text>
</comment>
<dbReference type="RefSeq" id="WP_099384150.1">
    <property type="nucleotide sequence ID" value="NZ_PEBD01000010.1"/>
</dbReference>
<dbReference type="SUPFAM" id="SSF53807">
    <property type="entry name" value="Helical backbone' metal receptor"/>
    <property type="match status" value="1"/>
</dbReference>
<evidence type="ECO:0000256" key="1">
    <source>
        <dbReference type="ARBA" id="ARBA00004196"/>
    </source>
</evidence>
<evidence type="ECO:0000313" key="8">
    <source>
        <dbReference type="EMBL" id="PHV65841.1"/>
    </source>
</evidence>
<dbReference type="GO" id="GO:0030288">
    <property type="term" value="C:outer membrane-bounded periplasmic space"/>
    <property type="evidence" value="ECO:0007669"/>
    <property type="project" value="TreeGrafter"/>
</dbReference>
<keyword evidence="4 6" id="KW-0732">Signal</keyword>
<dbReference type="PROSITE" id="PS50983">
    <property type="entry name" value="FE_B12_PBP"/>
    <property type="match status" value="1"/>
</dbReference>
<evidence type="ECO:0000259" key="7">
    <source>
        <dbReference type="PROSITE" id="PS50983"/>
    </source>
</evidence>
<comment type="similarity">
    <text evidence="2">Belongs to the bacterial solute-binding protein 8 family.</text>
</comment>
<dbReference type="PANTHER" id="PTHR30532:SF25">
    <property type="entry name" value="IRON(III) DICITRATE-BINDING PERIPLASMIC PROTEIN"/>
    <property type="match status" value="1"/>
</dbReference>
<accession>A0A2G3PJ57</accession>
<evidence type="ECO:0000256" key="2">
    <source>
        <dbReference type="ARBA" id="ARBA00008814"/>
    </source>
</evidence>
<dbReference type="EMBL" id="PEBD01000010">
    <property type="protein sequence ID" value="PHV65841.1"/>
    <property type="molecule type" value="Genomic_DNA"/>
</dbReference>
<evidence type="ECO:0000256" key="3">
    <source>
        <dbReference type="ARBA" id="ARBA00022448"/>
    </source>
</evidence>
<comment type="subcellular location">
    <subcellularLocation>
        <location evidence="1">Cell envelope</location>
    </subcellularLocation>
</comment>
<protein>
    <submittedName>
        <fullName evidence="8">ABC transporter substrate-binding protein</fullName>
    </submittedName>
</protein>
<feature type="chain" id="PRO_5039499420" evidence="6">
    <location>
        <begin position="27"/>
        <end position="326"/>
    </location>
</feature>
<dbReference type="Pfam" id="PF01497">
    <property type="entry name" value="Peripla_BP_2"/>
    <property type="match status" value="1"/>
</dbReference>
<dbReference type="PROSITE" id="PS51257">
    <property type="entry name" value="PROKAR_LIPOPROTEIN"/>
    <property type="match status" value="1"/>
</dbReference>
<evidence type="ECO:0000256" key="6">
    <source>
        <dbReference type="SAM" id="SignalP"/>
    </source>
</evidence>
<dbReference type="GO" id="GO:1901678">
    <property type="term" value="P:iron coordination entity transport"/>
    <property type="evidence" value="ECO:0007669"/>
    <property type="project" value="UniProtKB-ARBA"/>
</dbReference>
<feature type="signal peptide" evidence="6">
    <location>
        <begin position="1"/>
        <end position="26"/>
    </location>
</feature>
<dbReference type="Proteomes" id="UP000225108">
    <property type="component" value="Unassembled WGS sequence"/>
</dbReference>
<dbReference type="InterPro" id="IPR051313">
    <property type="entry name" value="Bact_iron-sidero_bind"/>
</dbReference>
<name>A0A2G3PJ57_WILMA</name>
<reference evidence="8 9" key="1">
    <citation type="submission" date="2017-10" db="EMBL/GenBank/DDBJ databases">
        <title>The draft genome sequence of Williamsia sp. BULT 1.1 isolated from the semi-arid grassland soils from South Africa.</title>
        <authorList>
            <person name="Kabwe M.H."/>
            <person name="Govender N."/>
            <person name="Mutseka Lunga P."/>
            <person name="Vikram S."/>
            <person name="Makhalanyane T.P."/>
        </authorList>
    </citation>
    <scope>NUCLEOTIDE SEQUENCE [LARGE SCALE GENOMIC DNA]</scope>
    <source>
        <strain evidence="8 9">BULT 1.1</strain>
    </source>
</reference>
<gene>
    <name evidence="8" type="ORF">CSW57_19270</name>
</gene>
<evidence type="ECO:0000256" key="5">
    <source>
        <dbReference type="SAM" id="MobiDB-lite"/>
    </source>
</evidence>
<feature type="domain" description="Fe/B12 periplasmic-binding" evidence="7">
    <location>
        <begin position="77"/>
        <end position="326"/>
    </location>
</feature>
<feature type="region of interest" description="Disordered" evidence="5">
    <location>
        <begin position="53"/>
        <end position="75"/>
    </location>
</feature>
<evidence type="ECO:0000313" key="9">
    <source>
        <dbReference type="Proteomes" id="UP000225108"/>
    </source>
</evidence>
<organism evidence="8 9">
    <name type="scientific">Williamsia marianensis</name>
    <dbReference type="NCBI Taxonomy" id="85044"/>
    <lineage>
        <taxon>Bacteria</taxon>
        <taxon>Bacillati</taxon>
        <taxon>Actinomycetota</taxon>
        <taxon>Actinomycetes</taxon>
        <taxon>Mycobacteriales</taxon>
        <taxon>Nocardiaceae</taxon>
        <taxon>Williamsia</taxon>
    </lineage>
</organism>
<sequence length="326" mass="34011">MSEVIRRRRALATLALAALVSAGVSGCLDSSVPEGEGSIVKTTTRIASVDLADPDRDKNQTCQTPAPVDTGAPDPSRILVADPSLLDALCALGIQGKVVASTTVGGSLPSFMGTAVQDLPTVGEKSRPDVARAAATNPDLLLTVGESPLDGAVGSVRTVQIDPAQDWRERFSTVAEAVGRGDAGEQRLRAYEDAAKTTGDRLGARYNQASLVRFGKDSETVEGTGGFAASVLTDMGVQRPPGQREPAPTPIDDKNFEIADGDVIYVGFDGPAGLEHGTSVLESDRWHDMGAPSWGRVRIVEDEVWFGSGGLSAANLVLFNVGNSLV</sequence>